<dbReference type="GO" id="GO:0050650">
    <property type="term" value="P:chondroitin sulfate proteoglycan biosynthetic process"/>
    <property type="evidence" value="ECO:0007669"/>
    <property type="project" value="TreeGrafter"/>
</dbReference>
<dbReference type="InterPro" id="IPR003406">
    <property type="entry name" value="Glyco_trans_14"/>
</dbReference>
<evidence type="ECO:0000256" key="9">
    <source>
        <dbReference type="ARBA" id="ARBA00022989"/>
    </source>
</evidence>
<evidence type="ECO:0000256" key="7">
    <source>
        <dbReference type="ARBA" id="ARBA00022824"/>
    </source>
</evidence>
<dbReference type="Pfam" id="PF02485">
    <property type="entry name" value="Branch"/>
    <property type="match status" value="1"/>
</dbReference>
<dbReference type="InterPro" id="IPR043538">
    <property type="entry name" value="XYLT"/>
</dbReference>
<dbReference type="RefSeq" id="WP_131562094.1">
    <property type="nucleotide sequence ID" value="NZ_SJSN01000019.1"/>
</dbReference>
<dbReference type="AlphaFoldDB" id="A0A4R0NRL6"/>
<keyword evidence="3" id="KW-0328">Glycosyltransferase</keyword>
<dbReference type="GO" id="GO:0016020">
    <property type="term" value="C:membrane"/>
    <property type="evidence" value="ECO:0007669"/>
    <property type="project" value="InterPro"/>
</dbReference>
<evidence type="ECO:0000256" key="11">
    <source>
        <dbReference type="ARBA" id="ARBA00023136"/>
    </source>
</evidence>
<evidence type="ECO:0000256" key="10">
    <source>
        <dbReference type="ARBA" id="ARBA00023034"/>
    </source>
</evidence>
<keyword evidence="4 15" id="KW-0808">Transferase</keyword>
<sequence>MRIANIIMAYKNPRQVERMILAMDHPDFDFYIHLDKKIDMAPFLFLKDLPRVNFIQKRTVCNWGGFQFVRAVFESLTAVLNNGIRYDFYNLLSAQDYPIKPMPEIAKFFEDNIGKSFMSYDMENGEAWWAHAKSRYETYHFTDFSFKGRYLLQRLVNSVLPKRKFPLKVKLYGTCVSSWWSISSASAIYLSNFVKNNAKLMRFMKYTWAADEFLMATLIMNSIHKDSVVNDNLRLITWQDDLPNPIIFKAGDYDKILKSDKLFARKFDVEVDETILDLIDQNVL</sequence>
<name>A0A4R0NRL6_9SPHI</name>
<dbReference type="EMBL" id="SJSN01000019">
    <property type="protein sequence ID" value="TCD01995.1"/>
    <property type="molecule type" value="Genomic_DNA"/>
</dbReference>
<organism evidence="15 16">
    <name type="scientific">Pedobacter frigidisoli</name>
    <dbReference type="NCBI Taxonomy" id="2530455"/>
    <lineage>
        <taxon>Bacteria</taxon>
        <taxon>Pseudomonadati</taxon>
        <taxon>Bacteroidota</taxon>
        <taxon>Sphingobacteriia</taxon>
        <taxon>Sphingobacteriales</taxon>
        <taxon>Sphingobacteriaceae</taxon>
        <taxon>Pedobacter</taxon>
    </lineage>
</organism>
<dbReference type="PANTHER" id="PTHR46025">
    <property type="entry name" value="XYLOSYLTRANSFERASE OXT"/>
    <property type="match status" value="1"/>
</dbReference>
<evidence type="ECO:0000313" key="16">
    <source>
        <dbReference type="Proteomes" id="UP000291485"/>
    </source>
</evidence>
<keyword evidence="6" id="KW-0479">Metal-binding</keyword>
<dbReference type="GO" id="GO:0046872">
    <property type="term" value="F:metal ion binding"/>
    <property type="evidence" value="ECO:0007669"/>
    <property type="project" value="UniProtKB-KW"/>
</dbReference>
<keyword evidence="16" id="KW-1185">Reference proteome</keyword>
<dbReference type="OrthoDB" id="7943907at2"/>
<evidence type="ECO:0000256" key="6">
    <source>
        <dbReference type="ARBA" id="ARBA00022723"/>
    </source>
</evidence>
<comment type="subcellular location">
    <subcellularLocation>
        <location evidence="2">Endoplasmic reticulum membrane</location>
        <topology evidence="2">Single-pass type II membrane protein</topology>
    </subcellularLocation>
    <subcellularLocation>
        <location evidence="1">Golgi apparatus membrane</location>
        <topology evidence="1">Single-pass type II membrane protein</topology>
    </subcellularLocation>
</comment>
<evidence type="ECO:0000256" key="3">
    <source>
        <dbReference type="ARBA" id="ARBA00022676"/>
    </source>
</evidence>
<dbReference type="GO" id="GO:0015012">
    <property type="term" value="P:heparan sulfate proteoglycan biosynthetic process"/>
    <property type="evidence" value="ECO:0007669"/>
    <property type="project" value="TreeGrafter"/>
</dbReference>
<keyword evidence="11" id="KW-0472">Membrane</keyword>
<dbReference type="Proteomes" id="UP000291485">
    <property type="component" value="Unassembled WGS sequence"/>
</dbReference>
<keyword evidence="7" id="KW-0256">Endoplasmic reticulum</keyword>
<keyword evidence="8" id="KW-0735">Signal-anchor</keyword>
<evidence type="ECO:0000256" key="5">
    <source>
        <dbReference type="ARBA" id="ARBA00022692"/>
    </source>
</evidence>
<evidence type="ECO:0000256" key="14">
    <source>
        <dbReference type="ARBA" id="ARBA00042865"/>
    </source>
</evidence>
<evidence type="ECO:0000256" key="4">
    <source>
        <dbReference type="ARBA" id="ARBA00022679"/>
    </source>
</evidence>
<evidence type="ECO:0000256" key="1">
    <source>
        <dbReference type="ARBA" id="ARBA00004323"/>
    </source>
</evidence>
<proteinExistence type="predicted"/>
<reference evidence="15 16" key="1">
    <citation type="submission" date="2019-02" db="EMBL/GenBank/DDBJ databases">
        <title>Pedobacter sp. RP-3-11 sp. nov., isolated from Arctic soil.</title>
        <authorList>
            <person name="Dahal R.H."/>
        </authorList>
    </citation>
    <scope>NUCLEOTIDE SEQUENCE [LARGE SCALE GENOMIC DNA]</scope>
    <source>
        <strain evidence="15 16">RP-3-11</strain>
    </source>
</reference>
<keyword evidence="13" id="KW-0325">Glycoprotein</keyword>
<dbReference type="GO" id="GO:0030158">
    <property type="term" value="F:protein xylosyltransferase activity"/>
    <property type="evidence" value="ECO:0007669"/>
    <property type="project" value="InterPro"/>
</dbReference>
<evidence type="ECO:0000256" key="2">
    <source>
        <dbReference type="ARBA" id="ARBA00004648"/>
    </source>
</evidence>
<evidence type="ECO:0000256" key="12">
    <source>
        <dbReference type="ARBA" id="ARBA00023157"/>
    </source>
</evidence>
<comment type="caution">
    <text evidence="15">The sequence shown here is derived from an EMBL/GenBank/DDBJ whole genome shotgun (WGS) entry which is preliminary data.</text>
</comment>
<keyword evidence="12" id="KW-1015">Disulfide bond</keyword>
<gene>
    <name evidence="15" type="ORF">EZ449_19560</name>
</gene>
<keyword evidence="10" id="KW-0333">Golgi apparatus</keyword>
<keyword evidence="9" id="KW-1133">Transmembrane helix</keyword>
<accession>A0A4R0NRL6</accession>
<evidence type="ECO:0000256" key="13">
    <source>
        <dbReference type="ARBA" id="ARBA00023180"/>
    </source>
</evidence>
<keyword evidence="5" id="KW-0812">Transmembrane</keyword>
<evidence type="ECO:0000313" key="15">
    <source>
        <dbReference type="EMBL" id="TCD01995.1"/>
    </source>
</evidence>
<evidence type="ECO:0000256" key="8">
    <source>
        <dbReference type="ARBA" id="ARBA00022968"/>
    </source>
</evidence>
<protein>
    <recommendedName>
        <fullName evidence="14">Peptide O-xylosyltransferase</fullName>
    </recommendedName>
</protein>
<dbReference type="PANTHER" id="PTHR46025:SF3">
    <property type="entry name" value="XYLOSYLTRANSFERASE OXT"/>
    <property type="match status" value="1"/>
</dbReference>